<dbReference type="EMBL" id="FWWU01000009">
    <property type="protein sequence ID" value="SMB90424.1"/>
    <property type="molecule type" value="Genomic_DNA"/>
</dbReference>
<keyword evidence="3" id="KW-1185">Reference proteome</keyword>
<dbReference type="AlphaFoldDB" id="A0A1W1VBS4"/>
<accession>A0A1W1VBS4</accession>
<organism evidence="2 3">
    <name type="scientific">Deinococcus hopiensis KR-140</name>
    <dbReference type="NCBI Taxonomy" id="695939"/>
    <lineage>
        <taxon>Bacteria</taxon>
        <taxon>Thermotogati</taxon>
        <taxon>Deinococcota</taxon>
        <taxon>Deinococci</taxon>
        <taxon>Deinococcales</taxon>
        <taxon>Deinococcaceae</taxon>
        <taxon>Deinococcus</taxon>
    </lineage>
</organism>
<sequence length="58" mass="6407">MVTKFLEWKAKNSRFCPPAAYFSVAPVLWVPGVLLLLSAVTLELDPSAERPPPEVPRA</sequence>
<dbReference type="Proteomes" id="UP000192582">
    <property type="component" value="Unassembled WGS sequence"/>
</dbReference>
<keyword evidence="1" id="KW-1133">Transmembrane helix</keyword>
<name>A0A1W1VBS4_9DEIO</name>
<evidence type="ECO:0000256" key="1">
    <source>
        <dbReference type="SAM" id="Phobius"/>
    </source>
</evidence>
<protein>
    <submittedName>
        <fullName evidence="2">Uncharacterized protein</fullName>
    </submittedName>
</protein>
<evidence type="ECO:0000313" key="3">
    <source>
        <dbReference type="Proteomes" id="UP000192582"/>
    </source>
</evidence>
<feature type="transmembrane region" description="Helical" evidence="1">
    <location>
        <begin position="20"/>
        <end position="42"/>
    </location>
</feature>
<evidence type="ECO:0000313" key="2">
    <source>
        <dbReference type="EMBL" id="SMB90424.1"/>
    </source>
</evidence>
<reference evidence="2 3" key="1">
    <citation type="submission" date="2017-04" db="EMBL/GenBank/DDBJ databases">
        <authorList>
            <person name="Afonso C.L."/>
            <person name="Miller P.J."/>
            <person name="Scott M.A."/>
            <person name="Spackman E."/>
            <person name="Goraichik I."/>
            <person name="Dimitrov K.M."/>
            <person name="Suarez D.L."/>
            <person name="Swayne D.E."/>
        </authorList>
    </citation>
    <scope>NUCLEOTIDE SEQUENCE [LARGE SCALE GENOMIC DNA]</scope>
    <source>
        <strain evidence="2 3">KR-140</strain>
    </source>
</reference>
<proteinExistence type="predicted"/>
<keyword evidence="1" id="KW-0812">Transmembrane</keyword>
<keyword evidence="1" id="KW-0472">Membrane</keyword>
<gene>
    <name evidence="2" type="ORF">SAMN00790413_00769</name>
</gene>